<comment type="caution">
    <text evidence="3">The sequence shown here is derived from an EMBL/GenBank/DDBJ whole genome shotgun (WGS) entry which is preliminary data.</text>
</comment>
<feature type="chain" id="PRO_5043628714" evidence="2">
    <location>
        <begin position="20"/>
        <end position="592"/>
    </location>
</feature>
<gene>
    <name evidence="3" type="ORF">CVIRNUC_005692</name>
</gene>
<dbReference type="AlphaFoldDB" id="A0AAV1I6Y1"/>
<feature type="signal peptide" evidence="2">
    <location>
        <begin position="1"/>
        <end position="19"/>
    </location>
</feature>
<feature type="region of interest" description="Disordered" evidence="1">
    <location>
        <begin position="44"/>
        <end position="202"/>
    </location>
</feature>
<evidence type="ECO:0000313" key="4">
    <source>
        <dbReference type="Proteomes" id="UP001314263"/>
    </source>
</evidence>
<evidence type="ECO:0000256" key="1">
    <source>
        <dbReference type="SAM" id="MobiDB-lite"/>
    </source>
</evidence>
<name>A0AAV1I6Y1_9CHLO</name>
<accession>A0AAV1I6Y1</accession>
<feature type="compositionally biased region" description="Polar residues" evidence="1">
    <location>
        <begin position="128"/>
        <end position="138"/>
    </location>
</feature>
<dbReference type="Proteomes" id="UP001314263">
    <property type="component" value="Unassembled WGS sequence"/>
</dbReference>
<keyword evidence="2" id="KW-0732">Signal</keyword>
<proteinExistence type="predicted"/>
<feature type="region of interest" description="Disordered" evidence="1">
    <location>
        <begin position="235"/>
        <end position="261"/>
    </location>
</feature>
<sequence>MSVLLLLLLAAAECLEISAATLNDITSDTGARKLQLSIEEHFASSAKRDAPPAPPLMEASNKPQRFKGFPDEEVSVRFPLKAEPSHGELIGSDPKERDRQQKGSASKGLSLLLPAAAELRPARAAGSPSKQGAQQAKKSSGEDVSRVMSAAGVQSRAKAGHGQAEQQQQPKGLASQIVSLLMPEEAGQSRAKAGGKQPKKPAARAVLIGEDAGQRAAVEQRPEGRGRIQQTALGALKTDVEESTSATIANGNGRPEITMASGWGRPGIQVLPNLPKAGKAAEQVALQQLKEAEQSAAKDGQVTPEGDGEETHQTEQGTSWLSALRAAKQQEQAGTNSGDGVFEILTQDWGQDVTENTREMKQRPAAGAKAAPQDLDPQHKYAIRALVSVAELYRIRSLLYVGCADMGWFRVALETFTASDKAFQFFCVGSGAATMEKLRRANAQQQQWAFGLIDLAADPLPRADMLLSRRISEGVETSHAIDLLENFAMSGASWLLLGSAAFIQPASASQRQKQYLNLQLAPFNLDRPLIVFSENVGSGKAGTPQEKQLLLYSGSYLRAQDFDAMRRRDKQMTQEASTKRARSGLNIAAQRG</sequence>
<reference evidence="3 4" key="1">
    <citation type="submission" date="2023-10" db="EMBL/GenBank/DDBJ databases">
        <authorList>
            <person name="Maclean D."/>
            <person name="Macfadyen A."/>
        </authorList>
    </citation>
    <scope>NUCLEOTIDE SEQUENCE [LARGE SCALE GENOMIC DNA]</scope>
</reference>
<feature type="compositionally biased region" description="Low complexity" evidence="1">
    <location>
        <begin position="102"/>
        <end position="127"/>
    </location>
</feature>
<evidence type="ECO:0000256" key="2">
    <source>
        <dbReference type="SAM" id="SignalP"/>
    </source>
</evidence>
<feature type="region of interest" description="Disordered" evidence="1">
    <location>
        <begin position="569"/>
        <end position="592"/>
    </location>
</feature>
<feature type="region of interest" description="Disordered" evidence="1">
    <location>
        <begin position="291"/>
        <end position="317"/>
    </location>
</feature>
<dbReference type="EMBL" id="CAUYUE010000007">
    <property type="protein sequence ID" value="CAK0782447.1"/>
    <property type="molecule type" value="Genomic_DNA"/>
</dbReference>
<evidence type="ECO:0000313" key="3">
    <source>
        <dbReference type="EMBL" id="CAK0782447.1"/>
    </source>
</evidence>
<keyword evidence="4" id="KW-1185">Reference proteome</keyword>
<organism evidence="3 4">
    <name type="scientific">Coccomyxa viridis</name>
    <dbReference type="NCBI Taxonomy" id="1274662"/>
    <lineage>
        <taxon>Eukaryota</taxon>
        <taxon>Viridiplantae</taxon>
        <taxon>Chlorophyta</taxon>
        <taxon>core chlorophytes</taxon>
        <taxon>Trebouxiophyceae</taxon>
        <taxon>Trebouxiophyceae incertae sedis</taxon>
        <taxon>Coccomyxaceae</taxon>
        <taxon>Coccomyxa</taxon>
    </lineage>
</organism>
<protein>
    <submittedName>
        <fullName evidence="3">Uncharacterized protein</fullName>
    </submittedName>
</protein>